<keyword evidence="2" id="KW-1133">Transmembrane helix</keyword>
<keyword evidence="7" id="KW-1185">Reference proteome</keyword>
<dbReference type="GO" id="GO:0006508">
    <property type="term" value="P:proteolysis"/>
    <property type="evidence" value="ECO:0007669"/>
    <property type="project" value="InterPro"/>
</dbReference>
<dbReference type="AlphaFoldDB" id="A0A1H0AS33"/>
<dbReference type="InterPro" id="IPR043504">
    <property type="entry name" value="Peptidase_S1_PA_chymotrypsin"/>
</dbReference>
<evidence type="ECO:0000313" key="6">
    <source>
        <dbReference type="Proteomes" id="UP000182470"/>
    </source>
</evidence>
<dbReference type="EMBL" id="JXDI01000002">
    <property type="protein sequence ID" value="KAF2407474.1"/>
    <property type="molecule type" value="Genomic_DNA"/>
</dbReference>
<evidence type="ECO:0000256" key="1">
    <source>
        <dbReference type="ARBA" id="ARBA00023157"/>
    </source>
</evidence>
<dbReference type="PROSITE" id="PS00134">
    <property type="entry name" value="TRYPSIN_HIS"/>
    <property type="match status" value="1"/>
</dbReference>
<keyword evidence="2" id="KW-0812">Transmembrane</keyword>
<dbReference type="Gene3D" id="2.40.10.10">
    <property type="entry name" value="Trypsin-like serine proteases"/>
    <property type="match status" value="1"/>
</dbReference>
<evidence type="ECO:0000313" key="7">
    <source>
        <dbReference type="Proteomes" id="UP000748067"/>
    </source>
</evidence>
<reference evidence="5 6" key="2">
    <citation type="submission" date="2016-10" db="EMBL/GenBank/DDBJ databases">
        <authorList>
            <person name="de Groot N.N."/>
        </authorList>
    </citation>
    <scope>NUCLEOTIDE SEQUENCE [LARGE SCALE GENOMIC DNA]</scope>
    <source>
        <strain evidence="5 6">BS2772</strain>
    </source>
</reference>
<dbReference type="FunFam" id="2.40.10.10:FF:000068">
    <property type="entry name" value="transmembrane protease serine 2"/>
    <property type="match status" value="1"/>
</dbReference>
<dbReference type="PROSITE" id="PS50240">
    <property type="entry name" value="TRYPSIN_DOM"/>
    <property type="match status" value="1"/>
</dbReference>
<dbReference type="SUPFAM" id="SSF50494">
    <property type="entry name" value="Trypsin-like serine proteases"/>
    <property type="match status" value="1"/>
</dbReference>
<evidence type="ECO:0000259" key="3">
    <source>
        <dbReference type="PROSITE" id="PS50240"/>
    </source>
</evidence>
<feature type="transmembrane region" description="Helical" evidence="2">
    <location>
        <begin position="20"/>
        <end position="43"/>
    </location>
</feature>
<keyword evidence="1" id="KW-1015">Disulfide bond</keyword>
<dbReference type="InterPro" id="IPR009003">
    <property type="entry name" value="Peptidase_S1_PA"/>
</dbReference>
<dbReference type="PRINTS" id="PR00722">
    <property type="entry name" value="CHYMOTRYPSIN"/>
</dbReference>
<reference evidence="4 7" key="1">
    <citation type="submission" date="2015-01" db="EMBL/GenBank/DDBJ databases">
        <title>Genome Sequence of Pseudomonas antarctica CMS 35.</title>
        <authorList>
            <person name="Voget S."/>
            <person name="Chow J."/>
            <person name="Daniel R."/>
            <person name="Streit W."/>
        </authorList>
    </citation>
    <scope>NUCLEOTIDE SEQUENCE [LARGE SCALE GENOMIC DNA]</scope>
    <source>
        <strain evidence="4 7">CMS 35</strain>
    </source>
</reference>
<evidence type="ECO:0000256" key="2">
    <source>
        <dbReference type="SAM" id="Phobius"/>
    </source>
</evidence>
<dbReference type="InterPro" id="IPR001254">
    <property type="entry name" value="Trypsin_dom"/>
</dbReference>
<dbReference type="Proteomes" id="UP000182470">
    <property type="component" value="Chromosome I"/>
</dbReference>
<dbReference type="PANTHER" id="PTHR24252:SF7">
    <property type="entry name" value="HYALIN"/>
    <property type="match status" value="1"/>
</dbReference>
<evidence type="ECO:0000313" key="4">
    <source>
        <dbReference type="EMBL" id="KAF2407474.1"/>
    </source>
</evidence>
<dbReference type="CDD" id="cd00190">
    <property type="entry name" value="Tryp_SPc"/>
    <property type="match status" value="1"/>
</dbReference>
<dbReference type="EMBL" id="LT629704">
    <property type="protein sequence ID" value="SDN36342.1"/>
    <property type="molecule type" value="Genomic_DNA"/>
</dbReference>
<dbReference type="InterPro" id="IPR001314">
    <property type="entry name" value="Peptidase_S1A"/>
</dbReference>
<proteinExistence type="predicted"/>
<dbReference type="InterPro" id="IPR018114">
    <property type="entry name" value="TRYPSIN_HIS"/>
</dbReference>
<feature type="domain" description="Peptidase S1" evidence="3">
    <location>
        <begin position="39"/>
        <end position="266"/>
    </location>
</feature>
<accession>A0A1H0AS33</accession>
<gene>
    <name evidence="4" type="ORF">PSAN_44030</name>
    <name evidence="5" type="ORF">SAMN04490179_3856</name>
</gene>
<evidence type="ECO:0000313" key="5">
    <source>
        <dbReference type="EMBL" id="SDN36342.1"/>
    </source>
</evidence>
<keyword evidence="2" id="KW-0472">Membrane</keyword>
<sequence length="286" mass="30122">MDNNANRSALYRLFHSAKGWLLSAITLGASAFPCISHAIVGGIDAADGRFPFMTTIQFKASGATPLERHGCGASLISPTWVLTAAHCLVNTEPSQIEVIVGATQLSHTQQGQTVAVKTIVSHPKFEQALVYDIALLQLERAVTGVAPMHRVASAQRLEDSEKTMIAAGWGDTALPASADRLQQASMPRISDAECTAFIPSLNSQTSFCIGVLAAGGPFPSNGDSGGPVFINQPGTGFIQVGVVSQSVVIVRLSNPEVAQFVSDTLKSGGGWESNLMLVIAYLMGLW</sequence>
<organism evidence="5 6">
    <name type="scientific">Pseudomonas antarctica</name>
    <dbReference type="NCBI Taxonomy" id="219572"/>
    <lineage>
        <taxon>Bacteria</taxon>
        <taxon>Pseudomonadati</taxon>
        <taxon>Pseudomonadota</taxon>
        <taxon>Gammaproteobacteria</taxon>
        <taxon>Pseudomonadales</taxon>
        <taxon>Pseudomonadaceae</taxon>
        <taxon>Pseudomonas</taxon>
    </lineage>
</organism>
<dbReference type="GO" id="GO:0004252">
    <property type="term" value="F:serine-type endopeptidase activity"/>
    <property type="evidence" value="ECO:0007669"/>
    <property type="project" value="UniProtKB-EC"/>
</dbReference>
<dbReference type="RefSeq" id="WP_162276189.1">
    <property type="nucleotide sequence ID" value="NZ_JBJGXR010000037.1"/>
</dbReference>
<keyword evidence="4" id="KW-0378">Hydrolase</keyword>
<dbReference type="PANTHER" id="PTHR24252">
    <property type="entry name" value="ACROSIN-RELATED"/>
    <property type="match status" value="1"/>
</dbReference>
<dbReference type="Pfam" id="PF00089">
    <property type="entry name" value="Trypsin"/>
    <property type="match status" value="1"/>
</dbReference>
<name>A0A1H0AS33_9PSED</name>
<dbReference type="Proteomes" id="UP000748067">
    <property type="component" value="Unassembled WGS sequence"/>
</dbReference>
<dbReference type="SMART" id="SM00020">
    <property type="entry name" value="Tryp_SPc"/>
    <property type="match status" value="1"/>
</dbReference>
<dbReference type="EC" id="3.4.21.4" evidence="4"/>
<protein>
    <submittedName>
        <fullName evidence="5">Trypsin</fullName>
        <ecNumber evidence="4">3.4.21.4</ecNumber>
    </submittedName>
</protein>